<evidence type="ECO:0000313" key="1">
    <source>
        <dbReference type="EMBL" id="KHK98780.1"/>
    </source>
</evidence>
<dbReference type="AlphaFoldDB" id="A0A0B2A6U2"/>
<keyword evidence="2" id="KW-1185">Reference proteome</keyword>
<dbReference type="EMBL" id="JTDK01000006">
    <property type="protein sequence ID" value="KHK98780.1"/>
    <property type="molecule type" value="Genomic_DNA"/>
</dbReference>
<name>A0A0B2A6U2_9MICO</name>
<proteinExistence type="predicted"/>
<organism evidence="1 2">
    <name type="scientific">Microbacterium mangrovi</name>
    <dbReference type="NCBI Taxonomy" id="1348253"/>
    <lineage>
        <taxon>Bacteria</taxon>
        <taxon>Bacillati</taxon>
        <taxon>Actinomycetota</taxon>
        <taxon>Actinomycetes</taxon>
        <taxon>Micrococcales</taxon>
        <taxon>Microbacteriaceae</taxon>
        <taxon>Microbacterium</taxon>
    </lineage>
</organism>
<comment type="caution">
    <text evidence="1">The sequence shown here is derived from an EMBL/GenBank/DDBJ whole genome shotgun (WGS) entry which is preliminary data.</text>
</comment>
<gene>
    <name evidence="1" type="ORF">LK09_07735</name>
</gene>
<evidence type="ECO:0000313" key="2">
    <source>
        <dbReference type="Proteomes" id="UP000031030"/>
    </source>
</evidence>
<accession>A0A0B2A6U2</accession>
<sequence length="70" mass="7609">MVPAVQAGEILDRLRSRGMSVRAIGARLDVGRTTIGRILEARGRGRDAHLLISIHTERKIAGEQLPPVLS</sequence>
<reference evidence="1 2" key="1">
    <citation type="submission" date="2014-11" db="EMBL/GenBank/DDBJ databases">
        <title>Genome sequence of Microbacterium mangrovi MUSC 115(T).</title>
        <authorList>
            <person name="Lee L.-H."/>
        </authorList>
    </citation>
    <scope>NUCLEOTIDE SEQUENCE [LARGE SCALE GENOMIC DNA]</scope>
    <source>
        <strain evidence="1 2">MUSC 115</strain>
    </source>
</reference>
<dbReference type="Proteomes" id="UP000031030">
    <property type="component" value="Unassembled WGS sequence"/>
</dbReference>
<protein>
    <submittedName>
        <fullName evidence="1">Uncharacterized protein</fullName>
    </submittedName>
</protein>